<dbReference type="EMBL" id="JARJLG010000021">
    <property type="protein sequence ID" value="KAJ7771304.1"/>
    <property type="molecule type" value="Genomic_DNA"/>
</dbReference>
<comment type="caution">
    <text evidence="1">The sequence shown here is derived from an EMBL/GenBank/DDBJ whole genome shotgun (WGS) entry which is preliminary data.</text>
</comment>
<proteinExistence type="predicted"/>
<gene>
    <name evidence="1" type="ORF">DFH07DRAFT_803963</name>
</gene>
<evidence type="ECO:0000313" key="2">
    <source>
        <dbReference type="Proteomes" id="UP001215280"/>
    </source>
</evidence>
<keyword evidence="2" id="KW-1185">Reference proteome</keyword>
<name>A0AAD7NQI9_9AGAR</name>
<evidence type="ECO:0000313" key="1">
    <source>
        <dbReference type="EMBL" id="KAJ7771304.1"/>
    </source>
</evidence>
<dbReference type="AlphaFoldDB" id="A0AAD7NQI9"/>
<sequence>MANPNMLVVLGTSPDSYFLGYGRRLFVEGMPEAFAAHARDKLHIAMTTWISMNPALDTWVDFNVQTNEFHFNADIGQDIRDHLSGVNGKAAAEFITFSDDPDPARFFLKGKQHAWWTAKLNDTLIQGIVAQQKSITGFDGAVTGVLFGKGNTFITMLSGGFVGSLDGEARAADHALNKVLSEFSKGWCIERGSTLCFYDSAYFFLKFKQPGGSTIQMRWNLPPNMATRLTELQEIAKTPEEQQLLLIEDQRALQLAQMRMNMEMGAYNGMANLMTRGAANIAAAASGGYVVERRW</sequence>
<accession>A0AAD7NQI9</accession>
<reference evidence="1" key="1">
    <citation type="submission" date="2023-03" db="EMBL/GenBank/DDBJ databases">
        <title>Massive genome expansion in bonnet fungi (Mycena s.s.) driven by repeated elements and novel gene families across ecological guilds.</title>
        <authorList>
            <consortium name="Lawrence Berkeley National Laboratory"/>
            <person name="Harder C.B."/>
            <person name="Miyauchi S."/>
            <person name="Viragh M."/>
            <person name="Kuo A."/>
            <person name="Thoen E."/>
            <person name="Andreopoulos B."/>
            <person name="Lu D."/>
            <person name="Skrede I."/>
            <person name="Drula E."/>
            <person name="Henrissat B."/>
            <person name="Morin E."/>
            <person name="Kohler A."/>
            <person name="Barry K."/>
            <person name="LaButti K."/>
            <person name="Morin E."/>
            <person name="Salamov A."/>
            <person name="Lipzen A."/>
            <person name="Mereny Z."/>
            <person name="Hegedus B."/>
            <person name="Baldrian P."/>
            <person name="Stursova M."/>
            <person name="Weitz H."/>
            <person name="Taylor A."/>
            <person name="Grigoriev I.V."/>
            <person name="Nagy L.G."/>
            <person name="Martin F."/>
            <person name="Kauserud H."/>
        </authorList>
    </citation>
    <scope>NUCLEOTIDE SEQUENCE</scope>
    <source>
        <strain evidence="1">CBHHK188m</strain>
    </source>
</reference>
<dbReference type="Proteomes" id="UP001215280">
    <property type="component" value="Unassembled WGS sequence"/>
</dbReference>
<organism evidence="1 2">
    <name type="scientific">Mycena maculata</name>
    <dbReference type="NCBI Taxonomy" id="230809"/>
    <lineage>
        <taxon>Eukaryota</taxon>
        <taxon>Fungi</taxon>
        <taxon>Dikarya</taxon>
        <taxon>Basidiomycota</taxon>
        <taxon>Agaricomycotina</taxon>
        <taxon>Agaricomycetes</taxon>
        <taxon>Agaricomycetidae</taxon>
        <taxon>Agaricales</taxon>
        <taxon>Marasmiineae</taxon>
        <taxon>Mycenaceae</taxon>
        <taxon>Mycena</taxon>
    </lineage>
</organism>
<protein>
    <submittedName>
        <fullName evidence="1">Uncharacterized protein</fullName>
    </submittedName>
</protein>